<feature type="signal peptide" evidence="2">
    <location>
        <begin position="1"/>
        <end position="25"/>
    </location>
</feature>
<dbReference type="PROSITE" id="PS51257">
    <property type="entry name" value="PROKAR_LIPOPROTEIN"/>
    <property type="match status" value="1"/>
</dbReference>
<dbReference type="Proteomes" id="UP000824141">
    <property type="component" value="Unassembled WGS sequence"/>
</dbReference>
<accession>A0A9D1FQV3</accession>
<evidence type="ECO:0000313" key="3">
    <source>
        <dbReference type="EMBL" id="HIS78042.1"/>
    </source>
</evidence>
<name>A0A9D1FQV3_9FIRM</name>
<dbReference type="EMBL" id="DVJM01000022">
    <property type="protein sequence ID" value="HIS78042.1"/>
    <property type="molecule type" value="Genomic_DNA"/>
</dbReference>
<protein>
    <recommendedName>
        <fullName evidence="5">Lipoprotein</fullName>
    </recommendedName>
</protein>
<proteinExistence type="predicted"/>
<evidence type="ECO:0000313" key="4">
    <source>
        <dbReference type="Proteomes" id="UP000824141"/>
    </source>
</evidence>
<reference evidence="3" key="1">
    <citation type="submission" date="2020-10" db="EMBL/GenBank/DDBJ databases">
        <authorList>
            <person name="Gilroy R."/>
        </authorList>
    </citation>
    <scope>NUCLEOTIDE SEQUENCE</scope>
    <source>
        <strain evidence="3">6086</strain>
    </source>
</reference>
<evidence type="ECO:0008006" key="5">
    <source>
        <dbReference type="Google" id="ProtNLM"/>
    </source>
</evidence>
<gene>
    <name evidence="3" type="ORF">IAD03_01605</name>
</gene>
<keyword evidence="2" id="KW-0732">Signal</keyword>
<evidence type="ECO:0000256" key="2">
    <source>
        <dbReference type="SAM" id="SignalP"/>
    </source>
</evidence>
<feature type="compositionally biased region" description="Low complexity" evidence="1">
    <location>
        <begin position="27"/>
        <end position="39"/>
    </location>
</feature>
<comment type="caution">
    <text evidence="3">The sequence shown here is derived from an EMBL/GenBank/DDBJ whole genome shotgun (WGS) entry which is preliminary data.</text>
</comment>
<reference evidence="3" key="2">
    <citation type="journal article" date="2021" name="PeerJ">
        <title>Extensive microbial diversity within the chicken gut microbiome revealed by metagenomics and culture.</title>
        <authorList>
            <person name="Gilroy R."/>
            <person name="Ravi A."/>
            <person name="Getino M."/>
            <person name="Pursley I."/>
            <person name="Horton D.L."/>
            <person name="Alikhan N.F."/>
            <person name="Baker D."/>
            <person name="Gharbi K."/>
            <person name="Hall N."/>
            <person name="Watson M."/>
            <person name="Adriaenssens E.M."/>
            <person name="Foster-Nyarko E."/>
            <person name="Jarju S."/>
            <person name="Secka A."/>
            <person name="Antonio M."/>
            <person name="Oren A."/>
            <person name="Chaudhuri R.R."/>
            <person name="La Ragione R."/>
            <person name="Hildebrand F."/>
            <person name="Pallen M.J."/>
        </authorList>
    </citation>
    <scope>NUCLEOTIDE SEQUENCE</scope>
    <source>
        <strain evidence="3">6086</strain>
    </source>
</reference>
<organism evidence="3 4">
    <name type="scientific">Candidatus Caccousia stercoris</name>
    <dbReference type="NCBI Taxonomy" id="2840723"/>
    <lineage>
        <taxon>Bacteria</taxon>
        <taxon>Bacillati</taxon>
        <taxon>Bacillota</taxon>
        <taxon>Clostridia</taxon>
        <taxon>Eubacteriales</taxon>
        <taxon>Oscillospiraceae</taxon>
        <taxon>Oscillospiraceae incertae sedis</taxon>
        <taxon>Candidatus Caccousia</taxon>
    </lineage>
</organism>
<sequence>MIKFKKAIAMLLAGGLIMGSFYGCADSNSSSSGGTSGTSDQENSTSPETGEKAKLLYSQRESWLMKR</sequence>
<dbReference type="AlphaFoldDB" id="A0A9D1FQV3"/>
<feature type="region of interest" description="Disordered" evidence="1">
    <location>
        <begin position="27"/>
        <end position="54"/>
    </location>
</feature>
<feature type="chain" id="PRO_5038447236" description="Lipoprotein" evidence="2">
    <location>
        <begin position="26"/>
        <end position="67"/>
    </location>
</feature>
<evidence type="ECO:0000256" key="1">
    <source>
        <dbReference type="SAM" id="MobiDB-lite"/>
    </source>
</evidence>